<evidence type="ECO:0000256" key="1">
    <source>
        <dbReference type="SAM" id="MobiDB-lite"/>
    </source>
</evidence>
<dbReference type="EMBL" id="QKWP01000564">
    <property type="protein sequence ID" value="RIB18075.1"/>
    <property type="molecule type" value="Genomic_DNA"/>
</dbReference>
<reference evidence="3 4" key="1">
    <citation type="submission" date="2018-06" db="EMBL/GenBank/DDBJ databases">
        <title>Comparative genomics reveals the genomic features of Rhizophagus irregularis, R. cerebriforme, R. diaphanum and Gigaspora rosea, and their symbiotic lifestyle signature.</title>
        <authorList>
            <person name="Morin E."/>
            <person name="San Clemente H."/>
            <person name="Chen E.C.H."/>
            <person name="De La Providencia I."/>
            <person name="Hainaut M."/>
            <person name="Kuo A."/>
            <person name="Kohler A."/>
            <person name="Murat C."/>
            <person name="Tang N."/>
            <person name="Roy S."/>
            <person name="Loubradou J."/>
            <person name="Henrissat B."/>
            <person name="Grigoriev I.V."/>
            <person name="Corradi N."/>
            <person name="Roux C."/>
            <person name="Martin F.M."/>
        </authorList>
    </citation>
    <scope>NUCLEOTIDE SEQUENCE [LARGE SCALE GENOMIC DNA]</scope>
    <source>
        <strain evidence="3 4">DAOM 194757</strain>
    </source>
</reference>
<dbReference type="GO" id="GO:0005524">
    <property type="term" value="F:ATP binding"/>
    <property type="evidence" value="ECO:0007669"/>
    <property type="project" value="InterPro"/>
</dbReference>
<keyword evidence="4" id="KW-1185">Reference proteome</keyword>
<dbReference type="InterPro" id="IPR000719">
    <property type="entry name" value="Prot_kinase_dom"/>
</dbReference>
<comment type="caution">
    <text evidence="3">The sequence shown here is derived from an EMBL/GenBank/DDBJ whole genome shotgun (WGS) entry which is preliminary data.</text>
</comment>
<proteinExistence type="predicted"/>
<name>A0A397V6K5_9GLOM</name>
<dbReference type="Gene3D" id="1.25.40.10">
    <property type="entry name" value="Tetratricopeptide repeat domain"/>
    <property type="match status" value="2"/>
</dbReference>
<dbReference type="OrthoDB" id="27934at2759"/>
<dbReference type="InterPro" id="IPR011009">
    <property type="entry name" value="Kinase-like_dom_sf"/>
</dbReference>
<dbReference type="InterPro" id="IPR052945">
    <property type="entry name" value="Mitotic_Regulator"/>
</dbReference>
<dbReference type="PROSITE" id="PS50011">
    <property type="entry name" value="PROTEIN_KINASE_DOM"/>
    <property type="match status" value="1"/>
</dbReference>
<feature type="compositionally biased region" description="Basic and acidic residues" evidence="1">
    <location>
        <begin position="32"/>
        <end position="44"/>
    </location>
</feature>
<organism evidence="3 4">
    <name type="scientific">Gigaspora rosea</name>
    <dbReference type="NCBI Taxonomy" id="44941"/>
    <lineage>
        <taxon>Eukaryota</taxon>
        <taxon>Fungi</taxon>
        <taxon>Fungi incertae sedis</taxon>
        <taxon>Mucoromycota</taxon>
        <taxon>Glomeromycotina</taxon>
        <taxon>Glomeromycetes</taxon>
        <taxon>Diversisporales</taxon>
        <taxon>Gigasporaceae</taxon>
        <taxon>Gigaspora</taxon>
    </lineage>
</organism>
<accession>A0A397V6K5</accession>
<dbReference type="SMART" id="SM00220">
    <property type="entry name" value="S_TKc"/>
    <property type="match status" value="1"/>
</dbReference>
<dbReference type="Pfam" id="PF08238">
    <property type="entry name" value="Sel1"/>
    <property type="match status" value="5"/>
</dbReference>
<evidence type="ECO:0000259" key="2">
    <source>
        <dbReference type="PROSITE" id="PS50011"/>
    </source>
</evidence>
<dbReference type="PANTHER" id="PTHR43628">
    <property type="entry name" value="ACTIVATOR OF C KINASE PROTEIN 1-RELATED"/>
    <property type="match status" value="1"/>
</dbReference>
<evidence type="ECO:0000313" key="4">
    <source>
        <dbReference type="Proteomes" id="UP000266673"/>
    </source>
</evidence>
<dbReference type="Proteomes" id="UP000266673">
    <property type="component" value="Unassembled WGS sequence"/>
</dbReference>
<dbReference type="InterPro" id="IPR001245">
    <property type="entry name" value="Ser-Thr/Tyr_kinase_cat_dom"/>
</dbReference>
<dbReference type="PANTHER" id="PTHR43628:SF1">
    <property type="entry name" value="CHITIN SYNTHASE REGULATORY FACTOR 2-RELATED"/>
    <property type="match status" value="1"/>
</dbReference>
<dbReference type="SMART" id="SM00671">
    <property type="entry name" value="SEL1"/>
    <property type="match status" value="5"/>
</dbReference>
<feature type="domain" description="Protein kinase" evidence="2">
    <location>
        <begin position="260"/>
        <end position="495"/>
    </location>
</feature>
<dbReference type="Pfam" id="PF07714">
    <property type="entry name" value="PK_Tyr_Ser-Thr"/>
    <property type="match status" value="1"/>
</dbReference>
<dbReference type="InterPro" id="IPR006597">
    <property type="entry name" value="Sel1-like"/>
</dbReference>
<sequence length="495" mass="56474">MKLPRLRSKMPFLRRRSTNLTTVFQDGQLDSSGRKNDNHAKLESSYENNGKNGEKFIPKDDQAFCDMLRIFISKNPFNLYITVSSPSRPFSDWTLSEIDEMDDAEGMNKVGYYYENGIVAKKDKNKAFEYYYKAAEMGNAEGMSKMDDAEGMNKVGICYENGIGVKKDKNKAFEYYYKAAEMGDVKGMNKVGYCYENGIGVKKNDEMSFGYYNEAAEMGDAEGMSKVGFCYENGIGVEKDKNKAFEYYYKAAEMSDVKGMNKVGYYENKAFGYYIKSAELGDSDGSNAIENKYRIKWIPYSQFKNIREIGKGGFATIYYAKLEFDGALKLFHESQKRFQNFINEIIMQLWALHNNIFKVSRLAWKDKLSLLYLIASDLQSIHSQDFVHRDLHSGNVLQNALYNAYIADLGLSIPIDTNEDKIYEISTSQSIFDGISFDIDLAIKICSGLRPDCAEGTPDCYIKLVMQCMDSEANKRPNAEIIKLQIKPWLDKIGK</sequence>
<feature type="region of interest" description="Disordered" evidence="1">
    <location>
        <begin position="27"/>
        <end position="53"/>
    </location>
</feature>
<dbReference type="STRING" id="44941.A0A397V6K5"/>
<dbReference type="AlphaFoldDB" id="A0A397V6K5"/>
<dbReference type="InterPro" id="IPR011990">
    <property type="entry name" value="TPR-like_helical_dom_sf"/>
</dbReference>
<gene>
    <name evidence="3" type="ORF">C2G38_2185661</name>
</gene>
<dbReference type="GO" id="GO:0004672">
    <property type="term" value="F:protein kinase activity"/>
    <property type="evidence" value="ECO:0007669"/>
    <property type="project" value="InterPro"/>
</dbReference>
<evidence type="ECO:0000313" key="3">
    <source>
        <dbReference type="EMBL" id="RIB18075.1"/>
    </source>
</evidence>
<dbReference type="SUPFAM" id="SSF81901">
    <property type="entry name" value="HCP-like"/>
    <property type="match status" value="1"/>
</dbReference>
<dbReference type="SUPFAM" id="SSF56112">
    <property type="entry name" value="Protein kinase-like (PK-like)"/>
    <property type="match status" value="1"/>
</dbReference>
<protein>
    <recommendedName>
        <fullName evidence="2">Protein kinase domain-containing protein</fullName>
    </recommendedName>
</protein>
<dbReference type="Gene3D" id="1.10.510.10">
    <property type="entry name" value="Transferase(Phosphotransferase) domain 1"/>
    <property type="match status" value="3"/>
</dbReference>